<keyword evidence="9" id="KW-0472">Membrane</keyword>
<keyword evidence="8" id="KW-1133">Transmembrane helix</keyword>
<proteinExistence type="inferred from homology"/>
<comment type="caution">
    <text evidence="12">The sequence shown here is derived from an EMBL/GenBank/DDBJ whole genome shotgun (WGS) entry which is preliminary data.</text>
</comment>
<name>A0A498BXA5_9GAMM</name>
<feature type="compositionally biased region" description="Polar residues" evidence="10">
    <location>
        <begin position="193"/>
        <end position="208"/>
    </location>
</feature>
<keyword evidence="3" id="KW-0813">Transport</keyword>
<dbReference type="OrthoDB" id="1491375at2"/>
<evidence type="ECO:0000313" key="12">
    <source>
        <dbReference type="EMBL" id="RLK48344.1"/>
    </source>
</evidence>
<organism evidence="12 13">
    <name type="scientific">Alkalispirillum mobile</name>
    <dbReference type="NCBI Taxonomy" id="85925"/>
    <lineage>
        <taxon>Bacteria</taxon>
        <taxon>Pseudomonadati</taxon>
        <taxon>Pseudomonadota</taxon>
        <taxon>Gammaproteobacteria</taxon>
        <taxon>Chromatiales</taxon>
        <taxon>Ectothiorhodospiraceae</taxon>
        <taxon>Alkalispirillum</taxon>
    </lineage>
</organism>
<reference evidence="12 13" key="1">
    <citation type="submission" date="2018-10" db="EMBL/GenBank/DDBJ databases">
        <title>Genomic Encyclopedia of Type Strains, Phase IV (KMG-IV): sequencing the most valuable type-strain genomes for metagenomic binning, comparative biology and taxonomic classification.</title>
        <authorList>
            <person name="Goeker M."/>
        </authorList>
    </citation>
    <scope>NUCLEOTIDE SEQUENCE [LARGE SCALE GENOMIC DNA]</scope>
    <source>
        <strain evidence="12 13">DSM 12769</strain>
    </source>
</reference>
<evidence type="ECO:0000256" key="6">
    <source>
        <dbReference type="ARBA" id="ARBA00022692"/>
    </source>
</evidence>
<evidence type="ECO:0000256" key="5">
    <source>
        <dbReference type="ARBA" id="ARBA00022519"/>
    </source>
</evidence>
<dbReference type="InterPro" id="IPR036034">
    <property type="entry name" value="PDZ_sf"/>
</dbReference>
<dbReference type="SUPFAM" id="SSF50156">
    <property type="entry name" value="PDZ domain-like"/>
    <property type="match status" value="1"/>
</dbReference>
<evidence type="ECO:0000256" key="8">
    <source>
        <dbReference type="ARBA" id="ARBA00022989"/>
    </source>
</evidence>
<keyword evidence="4" id="KW-1003">Cell membrane</keyword>
<evidence type="ECO:0000256" key="9">
    <source>
        <dbReference type="ARBA" id="ARBA00023136"/>
    </source>
</evidence>
<dbReference type="AlphaFoldDB" id="A0A498BXA5"/>
<keyword evidence="6" id="KW-0812">Transmembrane</keyword>
<evidence type="ECO:0000256" key="7">
    <source>
        <dbReference type="ARBA" id="ARBA00022927"/>
    </source>
</evidence>
<dbReference type="NCBIfam" id="TIGR01713">
    <property type="entry name" value="typeII_sec_gspC"/>
    <property type="match status" value="1"/>
</dbReference>
<dbReference type="InterPro" id="IPR024961">
    <property type="entry name" value="T2SS_GspC_N"/>
</dbReference>
<gene>
    <name evidence="12" type="ORF">DFR31_2223</name>
</gene>
<evidence type="ECO:0000313" key="13">
    <source>
        <dbReference type="Proteomes" id="UP000275461"/>
    </source>
</evidence>
<dbReference type="GO" id="GO:0005886">
    <property type="term" value="C:plasma membrane"/>
    <property type="evidence" value="ECO:0007669"/>
    <property type="project" value="UniProtKB-SubCell"/>
</dbReference>
<dbReference type="GO" id="GO:0015627">
    <property type="term" value="C:type II protein secretion system complex"/>
    <property type="evidence" value="ECO:0007669"/>
    <property type="project" value="InterPro"/>
</dbReference>
<dbReference type="Gene3D" id="2.30.30.830">
    <property type="match status" value="1"/>
</dbReference>
<evidence type="ECO:0000256" key="4">
    <source>
        <dbReference type="ARBA" id="ARBA00022475"/>
    </source>
</evidence>
<dbReference type="RefSeq" id="WP_121442739.1">
    <property type="nucleotide sequence ID" value="NZ_RCDA01000003.1"/>
</dbReference>
<evidence type="ECO:0000256" key="2">
    <source>
        <dbReference type="ARBA" id="ARBA00007986"/>
    </source>
</evidence>
<dbReference type="Gene3D" id="2.30.42.10">
    <property type="match status" value="1"/>
</dbReference>
<evidence type="ECO:0000256" key="1">
    <source>
        <dbReference type="ARBA" id="ARBA00004533"/>
    </source>
</evidence>
<dbReference type="GO" id="GO:0015628">
    <property type="term" value="P:protein secretion by the type II secretion system"/>
    <property type="evidence" value="ECO:0007669"/>
    <property type="project" value="InterPro"/>
</dbReference>
<dbReference type="EMBL" id="RCDA01000003">
    <property type="protein sequence ID" value="RLK48344.1"/>
    <property type="molecule type" value="Genomic_DNA"/>
</dbReference>
<dbReference type="InterPro" id="IPR001639">
    <property type="entry name" value="T2SS_protein-GspC"/>
</dbReference>
<evidence type="ECO:0000256" key="3">
    <source>
        <dbReference type="ARBA" id="ARBA00022448"/>
    </source>
</evidence>
<protein>
    <submittedName>
        <fullName evidence="12">Type II secretion system protein C (GspC)</fullName>
    </submittedName>
</protein>
<keyword evidence="5" id="KW-0997">Cell inner membrane</keyword>
<sequence length="319" mass="34192">MPKTIASLRRADLGRLGNRLLQSRWLRRALALVLVILLAQGGAQLTWWSLGYSPADQIPAAAIDANTPAGPESAGRASEARQGLGHVASMSLLGEATEEDADQAVIADDLPETRLNLQLQGVVSRGGQGAGAALIASGGSVAVYRVSQEVPGGAELVQVQADRVILRRDGQHEALKLPRSLAEVQTAEVFAQPDSNGRQASASATERTPPSAARIDAQELASLRDTLADNPEQLWEMVNVRPVMEQGQLQGYRLQPREHQALFREAGLRDDDVVTAVNGVPLDNPARMGELLEGLGTTSRLDLDVRRDGRTETIVVEFE</sequence>
<keyword evidence="7" id="KW-0653">Protein transport</keyword>
<feature type="region of interest" description="Disordered" evidence="10">
    <location>
        <begin position="190"/>
        <end position="212"/>
    </location>
</feature>
<comment type="subcellular location">
    <subcellularLocation>
        <location evidence="1">Cell inner membrane</location>
    </subcellularLocation>
</comment>
<evidence type="ECO:0000259" key="11">
    <source>
        <dbReference type="Pfam" id="PF11356"/>
    </source>
</evidence>
<dbReference type="Pfam" id="PF11356">
    <property type="entry name" value="T2SSC"/>
    <property type="match status" value="1"/>
</dbReference>
<dbReference type="Proteomes" id="UP000275461">
    <property type="component" value="Unassembled WGS sequence"/>
</dbReference>
<evidence type="ECO:0000256" key="10">
    <source>
        <dbReference type="SAM" id="MobiDB-lite"/>
    </source>
</evidence>
<feature type="domain" description="Type II secretion system protein GspC N-terminal" evidence="11">
    <location>
        <begin position="33"/>
        <end position="177"/>
    </location>
</feature>
<comment type="similarity">
    <text evidence="2">Belongs to the GSP C family.</text>
</comment>
<accession>A0A498BXA5</accession>
<keyword evidence="13" id="KW-1185">Reference proteome</keyword>